<proteinExistence type="predicted"/>
<accession>A0AAV1FUJ6</accession>
<keyword evidence="2" id="KW-1185">Reference proteome</keyword>
<reference evidence="1" key="1">
    <citation type="submission" date="2023-08" db="EMBL/GenBank/DDBJ databases">
        <authorList>
            <person name="Alioto T."/>
            <person name="Alioto T."/>
            <person name="Gomez Garrido J."/>
        </authorList>
    </citation>
    <scope>NUCLEOTIDE SEQUENCE</scope>
</reference>
<evidence type="ECO:0000313" key="2">
    <source>
        <dbReference type="Proteomes" id="UP001178508"/>
    </source>
</evidence>
<dbReference type="Proteomes" id="UP001178508">
    <property type="component" value="Chromosome 9"/>
</dbReference>
<sequence>MPSLMEDIREAVLVVLPSLPEDKVKSLLNKLASIGVESKPDLQFFSVPGKHKMLHWDQPNLWHQDNQVDLSKKQEAKWEEEQWGHPSCFCTSQKINGL</sequence>
<dbReference type="EMBL" id="OY660872">
    <property type="protein sequence ID" value="CAJ1064758.1"/>
    <property type="molecule type" value="Genomic_DNA"/>
</dbReference>
<dbReference type="AlphaFoldDB" id="A0AAV1FUJ6"/>
<gene>
    <name evidence="1" type="ORF">XNOV1_A036055</name>
</gene>
<organism evidence="1 2">
    <name type="scientific">Xyrichtys novacula</name>
    <name type="common">Pearly razorfish</name>
    <name type="synonym">Hemipteronotus novacula</name>
    <dbReference type="NCBI Taxonomy" id="13765"/>
    <lineage>
        <taxon>Eukaryota</taxon>
        <taxon>Metazoa</taxon>
        <taxon>Chordata</taxon>
        <taxon>Craniata</taxon>
        <taxon>Vertebrata</taxon>
        <taxon>Euteleostomi</taxon>
        <taxon>Actinopterygii</taxon>
        <taxon>Neopterygii</taxon>
        <taxon>Teleostei</taxon>
        <taxon>Neoteleostei</taxon>
        <taxon>Acanthomorphata</taxon>
        <taxon>Eupercaria</taxon>
        <taxon>Labriformes</taxon>
        <taxon>Labridae</taxon>
        <taxon>Xyrichtys</taxon>
    </lineage>
</organism>
<name>A0AAV1FUJ6_XYRNO</name>
<protein>
    <submittedName>
        <fullName evidence="1">Uncharacterized protein</fullName>
    </submittedName>
</protein>
<evidence type="ECO:0000313" key="1">
    <source>
        <dbReference type="EMBL" id="CAJ1064758.1"/>
    </source>
</evidence>